<keyword evidence="2" id="KW-0472">Membrane</keyword>
<keyword evidence="2" id="KW-0812">Transmembrane</keyword>
<dbReference type="AlphaFoldDB" id="A0A1J7K438"/>
<sequence length="213" mass="23307">MRSFKSVISRDWGSWRGGPCSTAKFNLALSFRNSVLDGFISGARLGQPWILVARLVVWSDRFKPEVGRAARNSSPGPLLQVIKGRHRAEGTLLDPMRPMAGAMRQLVPRSGPVSLSTSSPMRQTASSLLLRRLQSTASLSSSCSKTAFRRQAFSRPNTSSSLRRSYSSNNPPPPPPKTGATNRVKFWPFFLVVALSSGAYIALVNQRVGELAF</sequence>
<evidence type="ECO:0000256" key="2">
    <source>
        <dbReference type="SAM" id="Phobius"/>
    </source>
</evidence>
<organism evidence="3 4">
    <name type="scientific">Coniochaeta ligniaria NRRL 30616</name>
    <dbReference type="NCBI Taxonomy" id="1408157"/>
    <lineage>
        <taxon>Eukaryota</taxon>
        <taxon>Fungi</taxon>
        <taxon>Dikarya</taxon>
        <taxon>Ascomycota</taxon>
        <taxon>Pezizomycotina</taxon>
        <taxon>Sordariomycetes</taxon>
        <taxon>Sordariomycetidae</taxon>
        <taxon>Coniochaetales</taxon>
        <taxon>Coniochaetaceae</taxon>
        <taxon>Coniochaeta</taxon>
    </lineage>
</organism>
<protein>
    <submittedName>
        <fullName evidence="3">Uncharacterized protein</fullName>
    </submittedName>
</protein>
<feature type="compositionally biased region" description="Low complexity" evidence="1">
    <location>
        <begin position="156"/>
        <end position="169"/>
    </location>
</feature>
<proteinExistence type="predicted"/>
<dbReference type="Proteomes" id="UP000182658">
    <property type="component" value="Unassembled WGS sequence"/>
</dbReference>
<evidence type="ECO:0000256" key="1">
    <source>
        <dbReference type="SAM" id="MobiDB-lite"/>
    </source>
</evidence>
<accession>A0A1J7K438</accession>
<gene>
    <name evidence="3" type="ORF">CONLIGDRAFT_32352</name>
</gene>
<reference evidence="3 4" key="1">
    <citation type="submission" date="2016-10" db="EMBL/GenBank/DDBJ databases">
        <title>Draft genome sequence of Coniochaeta ligniaria NRRL30616, a lignocellulolytic fungus for bioabatement of inhibitors in plant biomass hydrolysates.</title>
        <authorList>
            <consortium name="DOE Joint Genome Institute"/>
            <person name="Jimenez D.J."/>
            <person name="Hector R.E."/>
            <person name="Riley R."/>
            <person name="Sun H."/>
            <person name="Grigoriev I.V."/>
            <person name="Van Elsas J.D."/>
            <person name="Nichols N.N."/>
        </authorList>
    </citation>
    <scope>NUCLEOTIDE SEQUENCE [LARGE SCALE GENOMIC DNA]</scope>
    <source>
        <strain evidence="3 4">NRRL 30616</strain>
    </source>
</reference>
<evidence type="ECO:0000313" key="4">
    <source>
        <dbReference type="Proteomes" id="UP000182658"/>
    </source>
</evidence>
<evidence type="ECO:0000313" key="3">
    <source>
        <dbReference type="EMBL" id="OIW34962.1"/>
    </source>
</evidence>
<dbReference type="OrthoDB" id="5090196at2759"/>
<dbReference type="InParanoid" id="A0A1J7K438"/>
<dbReference type="EMBL" id="KV875093">
    <property type="protein sequence ID" value="OIW34962.1"/>
    <property type="molecule type" value="Genomic_DNA"/>
</dbReference>
<keyword evidence="4" id="KW-1185">Reference proteome</keyword>
<keyword evidence="2" id="KW-1133">Transmembrane helix</keyword>
<feature type="transmembrane region" description="Helical" evidence="2">
    <location>
        <begin position="186"/>
        <end position="203"/>
    </location>
</feature>
<feature type="region of interest" description="Disordered" evidence="1">
    <location>
        <begin position="150"/>
        <end position="180"/>
    </location>
</feature>
<name>A0A1J7K438_9PEZI</name>